<feature type="compositionally biased region" description="Basic and acidic residues" evidence="6">
    <location>
        <begin position="16"/>
        <end position="27"/>
    </location>
</feature>
<name>A0A642UQS3_9ASCO</name>
<dbReference type="VEuPathDB" id="FungiDB:TRICI_005841"/>
<evidence type="ECO:0000256" key="7">
    <source>
        <dbReference type="SAM" id="Phobius"/>
    </source>
</evidence>
<gene>
    <name evidence="8" type="ORF">TRICI_005841</name>
</gene>
<dbReference type="InterPro" id="IPR002995">
    <property type="entry name" value="Surf4"/>
</dbReference>
<feature type="transmembrane region" description="Helical" evidence="7">
    <location>
        <begin position="249"/>
        <end position="266"/>
    </location>
</feature>
<feature type="region of interest" description="Disordered" evidence="6">
    <location>
        <begin position="1"/>
        <end position="33"/>
    </location>
</feature>
<reference evidence="8" key="1">
    <citation type="journal article" date="2019" name="G3 (Bethesda)">
        <title>Genome Assemblies of Two Rare Opportunistic Yeast Pathogens: Diutina rugosa (syn. Candida rugosa) and Trichomonascus ciferrii (syn. Candida ciferrii).</title>
        <authorList>
            <person name="Mixao V."/>
            <person name="Saus E."/>
            <person name="Hansen A.P."/>
            <person name="Lass-Florl C."/>
            <person name="Gabaldon T."/>
        </authorList>
    </citation>
    <scope>NUCLEOTIDE SEQUENCE</scope>
    <source>
        <strain evidence="8">CBS 4856</strain>
    </source>
</reference>
<evidence type="ECO:0000256" key="5">
    <source>
        <dbReference type="ARBA" id="ARBA00023136"/>
    </source>
</evidence>
<evidence type="ECO:0000256" key="4">
    <source>
        <dbReference type="ARBA" id="ARBA00022989"/>
    </source>
</evidence>
<comment type="similarity">
    <text evidence="2">Belongs to the SURF4 family.</text>
</comment>
<feature type="transmembrane region" description="Helical" evidence="7">
    <location>
        <begin position="132"/>
        <end position="151"/>
    </location>
</feature>
<keyword evidence="5 7" id="KW-0472">Membrane</keyword>
<dbReference type="EMBL" id="SWFS01000463">
    <property type="protein sequence ID" value="KAA8902623.1"/>
    <property type="molecule type" value="Genomic_DNA"/>
</dbReference>
<protein>
    <recommendedName>
        <fullName evidence="10">Surfeit locus protein 4</fullName>
    </recommendedName>
</protein>
<accession>A0A642UQS3</accession>
<dbReference type="AlphaFoldDB" id="A0A642UQS3"/>
<evidence type="ECO:0000256" key="3">
    <source>
        <dbReference type="ARBA" id="ARBA00022692"/>
    </source>
</evidence>
<feature type="transmembrane region" description="Helical" evidence="7">
    <location>
        <begin position="286"/>
        <end position="305"/>
    </location>
</feature>
<proteinExistence type="inferred from homology"/>
<organism evidence="8 9">
    <name type="scientific">Trichomonascus ciferrii</name>
    <dbReference type="NCBI Taxonomy" id="44093"/>
    <lineage>
        <taxon>Eukaryota</taxon>
        <taxon>Fungi</taxon>
        <taxon>Dikarya</taxon>
        <taxon>Ascomycota</taxon>
        <taxon>Saccharomycotina</taxon>
        <taxon>Dipodascomycetes</taxon>
        <taxon>Dipodascales</taxon>
        <taxon>Trichomonascaceae</taxon>
        <taxon>Trichomonascus</taxon>
        <taxon>Trichomonascus ciferrii complex</taxon>
    </lineage>
</organism>
<keyword evidence="3 7" id="KW-0812">Transmembrane</keyword>
<sequence length="312" mass="35282">MAMRGSRYNAGGMPLAHEDDGSRRGSVYEDPNESSLKSNLRVVQEHAEKIDNMLGVIAKPVKPYLPAVGRFLIVATFIEDALRIFSQWGDQVYYIWNVRHIPHFISVIYLALNILFMLIGSIAVILKKRLEIAVGGLLFVVISQAFVYGLIFNFQFFFRNVSLIGGLLLVLSDAFVHDRRNLSLPGLPMIEDKDKSKYFQLAGRILLIFLFLAYMVTKKWTLFGSFLNLTGLSACVLVVVGYKARLSASFLVIMLSIQNLITNPYWRYGAKNPTRDFLRYEHFQTLSIVGGLILLVNTGAGRISIDEKKKIY</sequence>
<evidence type="ECO:0000256" key="2">
    <source>
        <dbReference type="ARBA" id="ARBA00006945"/>
    </source>
</evidence>
<keyword evidence="4 7" id="KW-1133">Transmembrane helix</keyword>
<dbReference type="Proteomes" id="UP000761534">
    <property type="component" value="Unassembled WGS sequence"/>
</dbReference>
<dbReference type="OrthoDB" id="7859621at2759"/>
<keyword evidence="9" id="KW-1185">Reference proteome</keyword>
<evidence type="ECO:0000256" key="6">
    <source>
        <dbReference type="SAM" id="MobiDB-lite"/>
    </source>
</evidence>
<comment type="subcellular location">
    <subcellularLocation>
        <location evidence="1">Membrane</location>
        <topology evidence="1">Multi-pass membrane protein</topology>
    </subcellularLocation>
</comment>
<feature type="transmembrane region" description="Helical" evidence="7">
    <location>
        <begin position="222"/>
        <end position="242"/>
    </location>
</feature>
<evidence type="ECO:0000313" key="8">
    <source>
        <dbReference type="EMBL" id="KAA8902623.1"/>
    </source>
</evidence>
<dbReference type="GO" id="GO:0016020">
    <property type="term" value="C:membrane"/>
    <property type="evidence" value="ECO:0007669"/>
    <property type="project" value="UniProtKB-SubCell"/>
</dbReference>
<feature type="transmembrane region" description="Helical" evidence="7">
    <location>
        <begin position="198"/>
        <end position="216"/>
    </location>
</feature>
<comment type="caution">
    <text evidence="8">The sequence shown here is derived from an EMBL/GenBank/DDBJ whole genome shotgun (WGS) entry which is preliminary data.</text>
</comment>
<evidence type="ECO:0000313" key="9">
    <source>
        <dbReference type="Proteomes" id="UP000761534"/>
    </source>
</evidence>
<evidence type="ECO:0000256" key="1">
    <source>
        <dbReference type="ARBA" id="ARBA00004141"/>
    </source>
</evidence>
<evidence type="ECO:0008006" key="10">
    <source>
        <dbReference type="Google" id="ProtNLM"/>
    </source>
</evidence>
<feature type="transmembrane region" description="Helical" evidence="7">
    <location>
        <begin position="105"/>
        <end position="125"/>
    </location>
</feature>
<dbReference type="Pfam" id="PF02077">
    <property type="entry name" value="SURF4"/>
    <property type="match status" value="1"/>
</dbReference>